<dbReference type="InterPro" id="IPR035896">
    <property type="entry name" value="AN1-like_Znf"/>
</dbReference>
<evidence type="ECO:0000256" key="4">
    <source>
        <dbReference type="ARBA" id="ARBA00022833"/>
    </source>
</evidence>
<evidence type="ECO:0000256" key="2">
    <source>
        <dbReference type="ARBA" id="ARBA00022723"/>
    </source>
</evidence>
<evidence type="ECO:0000259" key="7">
    <source>
        <dbReference type="PROSITE" id="PS51036"/>
    </source>
</evidence>
<keyword evidence="5" id="KW-0346">Stress response</keyword>
<dbReference type="Pfam" id="PF01754">
    <property type="entry name" value="zf-A20"/>
    <property type="match status" value="1"/>
</dbReference>
<dbReference type="RefSeq" id="XP_010912259.1">
    <property type="nucleotide sequence ID" value="XM_010913957.3"/>
</dbReference>
<dbReference type="FunFam" id="4.10.1110.10:FF:000001">
    <property type="entry name" value="Zinc finger AN1-type containing 6"/>
    <property type="match status" value="1"/>
</dbReference>
<feature type="domain" description="AN1-type" evidence="8">
    <location>
        <begin position="96"/>
        <end position="142"/>
    </location>
</feature>
<dbReference type="InterPro" id="IPR002653">
    <property type="entry name" value="Znf_A20"/>
</dbReference>
<dbReference type="Pfam" id="PF01428">
    <property type="entry name" value="zf-AN1"/>
    <property type="match status" value="1"/>
</dbReference>
<keyword evidence="3 6" id="KW-0863">Zinc-finger</keyword>
<evidence type="ECO:0000313" key="10">
    <source>
        <dbReference type="RefSeq" id="XP_010912259.1"/>
    </source>
</evidence>
<name>A0A6I9QQ87_ELAGV</name>
<dbReference type="KEGG" id="egu:105038230"/>
<evidence type="ECO:0000313" key="9">
    <source>
        <dbReference type="Proteomes" id="UP000504607"/>
    </source>
</evidence>
<dbReference type="AlphaFoldDB" id="A0A6I9QQ87"/>
<dbReference type="PANTHER" id="PTHR10634:SF67">
    <property type="entry name" value="AN1-TYPE ZINC FINGER PROTEIN 3"/>
    <property type="match status" value="1"/>
</dbReference>
<dbReference type="GeneID" id="105038230"/>
<dbReference type="SMART" id="SM00154">
    <property type="entry name" value="ZnF_AN1"/>
    <property type="match status" value="1"/>
</dbReference>
<dbReference type="Proteomes" id="UP000504607">
    <property type="component" value="Chromosome 2"/>
</dbReference>
<dbReference type="OrthoDB" id="428577at2759"/>
<reference evidence="10" key="1">
    <citation type="submission" date="2025-08" db="UniProtKB">
        <authorList>
            <consortium name="RefSeq"/>
        </authorList>
    </citation>
    <scope>IDENTIFICATION</scope>
</reference>
<dbReference type="InParanoid" id="A0A6I9QQ87"/>
<dbReference type="PANTHER" id="PTHR10634">
    <property type="entry name" value="AN1-TYPE ZINC FINGER PROTEIN"/>
    <property type="match status" value="1"/>
</dbReference>
<evidence type="ECO:0000256" key="6">
    <source>
        <dbReference type="PROSITE-ProRule" id="PRU00449"/>
    </source>
</evidence>
<keyword evidence="9" id="KW-1185">Reference proteome</keyword>
<organism evidence="9 10">
    <name type="scientific">Elaeis guineensis var. tenera</name>
    <name type="common">Oil palm</name>
    <dbReference type="NCBI Taxonomy" id="51953"/>
    <lineage>
        <taxon>Eukaryota</taxon>
        <taxon>Viridiplantae</taxon>
        <taxon>Streptophyta</taxon>
        <taxon>Embryophyta</taxon>
        <taxon>Tracheophyta</taxon>
        <taxon>Spermatophyta</taxon>
        <taxon>Magnoliopsida</taxon>
        <taxon>Liliopsida</taxon>
        <taxon>Arecaceae</taxon>
        <taxon>Arecoideae</taxon>
        <taxon>Cocoseae</taxon>
        <taxon>Elaeidinae</taxon>
        <taxon>Elaeis</taxon>
    </lineage>
</organism>
<keyword evidence="2" id="KW-0479">Metal-binding</keyword>
<dbReference type="InterPro" id="IPR000058">
    <property type="entry name" value="Znf_AN1"/>
</dbReference>
<gene>
    <name evidence="10" type="primary">LOC105038230</name>
</gene>
<dbReference type="FunCoup" id="A0A6I9QQ87">
    <property type="interactions" value="2"/>
</dbReference>
<evidence type="ECO:0000256" key="3">
    <source>
        <dbReference type="ARBA" id="ARBA00022771"/>
    </source>
</evidence>
<feature type="domain" description="A20-type" evidence="7">
    <location>
        <begin position="8"/>
        <end position="42"/>
    </location>
</feature>
<dbReference type="SMART" id="SM00259">
    <property type="entry name" value="ZnF_A20"/>
    <property type="match status" value="1"/>
</dbReference>
<dbReference type="GO" id="GO:0008270">
    <property type="term" value="F:zinc ion binding"/>
    <property type="evidence" value="ECO:0007669"/>
    <property type="project" value="UniProtKB-KW"/>
</dbReference>
<sequence>MAEEQRCQEGHRLCANNCGFFGSPATLNLCSKCYRDYRIKEEQASSAKIAVEKSLAPSSSSPSSSSAVAAVAVMGPAGEVRGPVVPTSPAAAVAAASQPSRCTACRKRVGLTGFPCRCGATYCGTHRYPEQHGCAFDFKAAGREAIARANPVVKAHKLDKI</sequence>
<dbReference type="PROSITE" id="PS51039">
    <property type="entry name" value="ZF_AN1"/>
    <property type="match status" value="1"/>
</dbReference>
<dbReference type="SUPFAM" id="SSF57716">
    <property type="entry name" value="Glucocorticoid receptor-like (DNA-binding domain)"/>
    <property type="match status" value="1"/>
</dbReference>
<evidence type="ECO:0000259" key="8">
    <source>
        <dbReference type="PROSITE" id="PS51039"/>
    </source>
</evidence>
<dbReference type="InterPro" id="IPR050652">
    <property type="entry name" value="AN1_A20_ZnFinger"/>
</dbReference>
<keyword evidence="4" id="KW-0862">Zinc</keyword>
<proteinExistence type="predicted"/>
<accession>A0A6I9QQ87</accession>
<protein>
    <submittedName>
        <fullName evidence="10">Zinc finger A20 and AN1 domain-containing stress-associated protein 5</fullName>
    </submittedName>
</protein>
<comment type="function">
    <text evidence="1">May be involved in environmental stress response.</text>
</comment>
<dbReference type="Gene3D" id="4.10.1110.10">
    <property type="entry name" value="AN1-like Zinc finger"/>
    <property type="match status" value="1"/>
</dbReference>
<dbReference type="Gene3D" id="1.20.5.4770">
    <property type="match status" value="1"/>
</dbReference>
<dbReference type="SUPFAM" id="SSF118310">
    <property type="entry name" value="AN1-like Zinc finger"/>
    <property type="match status" value="1"/>
</dbReference>
<evidence type="ECO:0000256" key="1">
    <source>
        <dbReference type="ARBA" id="ARBA00003732"/>
    </source>
</evidence>
<dbReference type="PROSITE" id="PS51036">
    <property type="entry name" value="ZF_A20"/>
    <property type="match status" value="1"/>
</dbReference>
<dbReference type="GO" id="GO:0003677">
    <property type="term" value="F:DNA binding"/>
    <property type="evidence" value="ECO:0007669"/>
    <property type="project" value="InterPro"/>
</dbReference>
<evidence type="ECO:0000256" key="5">
    <source>
        <dbReference type="ARBA" id="ARBA00023016"/>
    </source>
</evidence>